<dbReference type="SUPFAM" id="SSF56935">
    <property type="entry name" value="Porins"/>
    <property type="match status" value="1"/>
</dbReference>
<proteinExistence type="predicted"/>
<dbReference type="GO" id="GO:0015288">
    <property type="term" value="F:porin activity"/>
    <property type="evidence" value="ECO:0007669"/>
    <property type="project" value="InterPro"/>
</dbReference>
<evidence type="ECO:0000259" key="2">
    <source>
        <dbReference type="Pfam" id="PF13609"/>
    </source>
</evidence>
<feature type="domain" description="Porin" evidence="2">
    <location>
        <begin position="23"/>
        <end position="389"/>
    </location>
</feature>
<evidence type="ECO:0000313" key="3">
    <source>
        <dbReference type="EMBL" id="AVR96465.1"/>
    </source>
</evidence>
<sequence length="422" mass="45452">MPRSCRPVCHRHRRARAAACLFAAAAAAALPGAAFGQSGPKWTFGGFGTVGAVHSSEKFADYAATPLAPGQAGYTRDWAFDVDSRLGAQLAVQVDKRWSGVVQVITERTVTAGYQPHVEWANVKYQATPDLSIRVGRIAAPMFLAADYRKASFALPWVRPPVELYSTMPITNSDGVDATYRWHTDAVRHTTQAFVGGTRIHLARDFTARARHGGINHTAVLGALTLGVSASQARLEVPDGGELFDVLDRFGPQGHALSERYDVRSRRTNVFAAGFSYDPGNWFVQGEIGRVNTRSMLGDQTGAYVSGGYRFGALTPFLTLSHVRANMVTRVDGLATAGLPPPAAALAGAANAVLNDFLREVPDQSSASVGLRWDVAPNYALKLQFDSAKPHKDSVGTLVNVQPGFQSNRAFRVFSASVDFVF</sequence>
<feature type="chain" id="PRO_5015345384" description="Porin domain-containing protein" evidence="1">
    <location>
        <begin position="37"/>
        <end position="422"/>
    </location>
</feature>
<dbReference type="GO" id="GO:0016020">
    <property type="term" value="C:membrane"/>
    <property type="evidence" value="ECO:0007669"/>
    <property type="project" value="InterPro"/>
</dbReference>
<dbReference type="Pfam" id="PF13609">
    <property type="entry name" value="Porin_4"/>
    <property type="match status" value="1"/>
</dbReference>
<dbReference type="Gene3D" id="2.40.160.10">
    <property type="entry name" value="Porin"/>
    <property type="match status" value="1"/>
</dbReference>
<accession>A0A2R4CA57</accession>
<dbReference type="InterPro" id="IPR033900">
    <property type="entry name" value="Gram_neg_porin_domain"/>
</dbReference>
<dbReference type="OrthoDB" id="197869at2"/>
<evidence type="ECO:0000313" key="4">
    <source>
        <dbReference type="Proteomes" id="UP000240505"/>
    </source>
</evidence>
<reference evidence="3 4" key="1">
    <citation type="submission" date="2018-03" db="EMBL/GenBank/DDBJ databases">
        <title>Massilia armeniaca sp. nov., isolated from desert soil.</title>
        <authorList>
            <person name="Huang H."/>
            <person name="Ren M."/>
        </authorList>
    </citation>
    <scope>NUCLEOTIDE SEQUENCE [LARGE SCALE GENOMIC DNA]</scope>
    <source>
        <strain evidence="3 4">ZMN-3</strain>
    </source>
</reference>
<gene>
    <name evidence="3" type="ORF">C9I28_12720</name>
</gene>
<feature type="signal peptide" evidence="1">
    <location>
        <begin position="1"/>
        <end position="36"/>
    </location>
</feature>
<keyword evidence="1" id="KW-0732">Signal</keyword>
<organism evidence="3 4">
    <name type="scientific">Pseudoduganella armeniaca</name>
    <dbReference type="NCBI Taxonomy" id="2072590"/>
    <lineage>
        <taxon>Bacteria</taxon>
        <taxon>Pseudomonadati</taxon>
        <taxon>Pseudomonadota</taxon>
        <taxon>Betaproteobacteria</taxon>
        <taxon>Burkholderiales</taxon>
        <taxon>Oxalobacteraceae</taxon>
        <taxon>Telluria group</taxon>
        <taxon>Pseudoduganella</taxon>
    </lineage>
</organism>
<dbReference type="Proteomes" id="UP000240505">
    <property type="component" value="Chromosome"/>
</dbReference>
<dbReference type="InterPro" id="IPR023614">
    <property type="entry name" value="Porin_dom_sf"/>
</dbReference>
<name>A0A2R4CA57_9BURK</name>
<dbReference type="KEGG" id="masz:C9I28_12720"/>
<dbReference type="AlphaFoldDB" id="A0A2R4CA57"/>
<keyword evidence="4" id="KW-1185">Reference proteome</keyword>
<evidence type="ECO:0000256" key="1">
    <source>
        <dbReference type="SAM" id="SignalP"/>
    </source>
</evidence>
<protein>
    <recommendedName>
        <fullName evidence="2">Porin domain-containing protein</fullName>
    </recommendedName>
</protein>
<dbReference type="EMBL" id="CP028324">
    <property type="protein sequence ID" value="AVR96465.1"/>
    <property type="molecule type" value="Genomic_DNA"/>
</dbReference>